<evidence type="ECO:0000259" key="5">
    <source>
        <dbReference type="Pfam" id="PF00294"/>
    </source>
</evidence>
<protein>
    <submittedName>
        <fullName evidence="6">Ribokinase</fullName>
    </submittedName>
</protein>
<feature type="domain" description="Carbohydrate kinase PfkB" evidence="5">
    <location>
        <begin position="685"/>
        <end position="745"/>
    </location>
</feature>
<dbReference type="GO" id="GO:0016301">
    <property type="term" value="F:kinase activity"/>
    <property type="evidence" value="ECO:0007669"/>
    <property type="project" value="UniProtKB-KW"/>
</dbReference>
<comment type="similarity">
    <text evidence="1 4">Belongs to the carbohydrate kinase PfkB family.</text>
</comment>
<keyword evidence="7" id="KW-1185">Reference proteome</keyword>
<dbReference type="EMBL" id="CP039353">
    <property type="protein sequence ID" value="QCE06813.1"/>
    <property type="molecule type" value="Genomic_DNA"/>
</dbReference>
<evidence type="ECO:0000256" key="1">
    <source>
        <dbReference type="ARBA" id="ARBA00010688"/>
    </source>
</evidence>
<dbReference type="PANTHER" id="PTHR42774">
    <property type="entry name" value="PHOSPHOTRANSFERASE SYSTEM TRANSPORT PROTEIN"/>
    <property type="match status" value="1"/>
</dbReference>
<evidence type="ECO:0000313" key="6">
    <source>
        <dbReference type="EMBL" id="QCE06813.1"/>
    </source>
</evidence>
<feature type="domain" description="Carbohydrate kinase PfkB" evidence="5">
    <location>
        <begin position="411"/>
        <end position="630"/>
    </location>
</feature>
<dbReference type="PROSITE" id="PS00584">
    <property type="entry name" value="PFKB_KINASES_2"/>
    <property type="match status" value="2"/>
</dbReference>
<dbReference type="Proteomes" id="UP000501690">
    <property type="component" value="Linkage Group LG9"/>
</dbReference>
<evidence type="ECO:0000313" key="7">
    <source>
        <dbReference type="Proteomes" id="UP000501690"/>
    </source>
</evidence>
<evidence type="ECO:0000256" key="3">
    <source>
        <dbReference type="ARBA" id="ARBA00022777"/>
    </source>
</evidence>
<name>A0A4D6MZ74_VIGUN</name>
<keyword evidence="2 4" id="KW-0808">Transferase</keyword>
<evidence type="ECO:0000256" key="4">
    <source>
        <dbReference type="RuleBase" id="RU003704"/>
    </source>
</evidence>
<gene>
    <name evidence="6" type="ORF">DEO72_LG9g1827</name>
</gene>
<dbReference type="PANTHER" id="PTHR42774:SF3">
    <property type="entry name" value="KETOHEXOKINASE"/>
    <property type="match status" value="1"/>
</dbReference>
<sequence length="764" mass="81769">MIYDMIANFSQAEEQIMSSDSVLPLLETPIIVGFGGVGVDFLAVVPFFPKPDAKIRTTEFKVQGGGNTGNTMTCAARLGLKPRIISKVSNDAPGKSMMEELEAEGVDTSFLVVSKEGTSPFSYIIIDSQTKTRTCIFTPGYPPMVPADLPKANLLSALDGARVVYFDARMADTALVIAQEAFRQNISILIDAERPREGLNDLLGLADYVVCSENFPKAWTEASSIPRALVAIILRLPRLKFAIVTLGKEGCIMLEKCVDDESSHIEEMDVDSCLTSLTKTKDDSIAMPTCIASPVTKLIAEGIGSVCGRLYFGTTEKIPPSELIDTTGAGDAFTGAVLYAICANLPPKKMLPFASYVAASKCRALGARAGLPYRTNPYLTSFTESIVERRPRCRVTMSSDPQNAVVVGCGGVSIDFLASVAAYPKPDDKIRTTNLKVQGGGNAGNALTCLARLGLNPRLISKVADDSQGRGILDELRADGVDTSFIVVSKEGTSPFTYIIVDNQTKTRTCIHTPGYPPMIPDNLPKSSLLSALDGAKIAYFDGRLPDTALLVAQEAVKKNIPILIDAERPREGLDDLLKLADYVVCSAKFPKAWTEASTVPQALVSMLLMLPNIKFVIVTLGKDGCIMLERRVDGPSAEEVDADTLLESLELKRNKSLSTPTCISSSVAKLKAEGIGTVSAKLYVGTAESIPQSELVDTTGAGDAFIGAVIYAICAKFTPETMLSFAANVAGAKCRDLGARSGLPYRADPRIESFILEKLITSS</sequence>
<dbReference type="InterPro" id="IPR011611">
    <property type="entry name" value="PfkB_dom"/>
</dbReference>
<dbReference type="CDD" id="cd01945">
    <property type="entry name" value="ribokinase_group_B"/>
    <property type="match status" value="2"/>
</dbReference>
<dbReference type="InterPro" id="IPR029056">
    <property type="entry name" value="Ribokinase-like"/>
</dbReference>
<organism evidence="6 7">
    <name type="scientific">Vigna unguiculata</name>
    <name type="common">Cowpea</name>
    <dbReference type="NCBI Taxonomy" id="3917"/>
    <lineage>
        <taxon>Eukaryota</taxon>
        <taxon>Viridiplantae</taxon>
        <taxon>Streptophyta</taxon>
        <taxon>Embryophyta</taxon>
        <taxon>Tracheophyta</taxon>
        <taxon>Spermatophyta</taxon>
        <taxon>Magnoliopsida</taxon>
        <taxon>eudicotyledons</taxon>
        <taxon>Gunneridae</taxon>
        <taxon>Pentapetalae</taxon>
        <taxon>rosids</taxon>
        <taxon>fabids</taxon>
        <taxon>Fabales</taxon>
        <taxon>Fabaceae</taxon>
        <taxon>Papilionoideae</taxon>
        <taxon>50 kb inversion clade</taxon>
        <taxon>NPAAA clade</taxon>
        <taxon>indigoferoid/millettioid clade</taxon>
        <taxon>Phaseoleae</taxon>
        <taxon>Vigna</taxon>
    </lineage>
</organism>
<dbReference type="SUPFAM" id="SSF53613">
    <property type="entry name" value="Ribokinase-like"/>
    <property type="match status" value="2"/>
</dbReference>
<dbReference type="InterPro" id="IPR002173">
    <property type="entry name" value="Carboh/pur_kinase_PfkB_CS"/>
</dbReference>
<reference evidence="6 7" key="1">
    <citation type="submission" date="2019-04" db="EMBL/GenBank/DDBJ databases">
        <title>An improved genome assembly and genetic linkage map for asparagus bean, Vigna unguiculata ssp. sesquipedialis.</title>
        <authorList>
            <person name="Xia Q."/>
            <person name="Zhang R."/>
            <person name="Dong Y."/>
        </authorList>
    </citation>
    <scope>NUCLEOTIDE SEQUENCE [LARGE SCALE GENOMIC DNA]</scope>
    <source>
        <tissue evidence="6">Leaf</tissue>
    </source>
</reference>
<dbReference type="Gene3D" id="3.40.1190.20">
    <property type="match status" value="2"/>
</dbReference>
<evidence type="ECO:0000256" key="2">
    <source>
        <dbReference type="ARBA" id="ARBA00022679"/>
    </source>
</evidence>
<proteinExistence type="inferred from homology"/>
<dbReference type="InterPro" id="IPR052562">
    <property type="entry name" value="Ketohexokinase-related"/>
</dbReference>
<keyword evidence="3 4" id="KW-0418">Kinase</keyword>
<feature type="domain" description="Carbohydrate kinase PfkB" evidence="5">
    <location>
        <begin position="316"/>
        <end position="372"/>
    </location>
</feature>
<dbReference type="AlphaFoldDB" id="A0A4D6MZ74"/>
<accession>A0A4D6MZ74</accession>
<feature type="domain" description="Carbohydrate kinase PfkB" evidence="5">
    <location>
        <begin position="37"/>
        <end position="262"/>
    </location>
</feature>
<dbReference type="InterPro" id="IPR002139">
    <property type="entry name" value="Ribo/fructo_kinase"/>
</dbReference>
<dbReference type="Pfam" id="PF00294">
    <property type="entry name" value="PfkB"/>
    <property type="match status" value="4"/>
</dbReference>
<dbReference type="PRINTS" id="PR00990">
    <property type="entry name" value="RIBOKINASE"/>
</dbReference>